<name>A0A3N4MGA7_9BACT</name>
<gene>
    <name evidence="1" type="ORF">EG028_01915</name>
</gene>
<accession>A0A3N4MGA7</accession>
<organism evidence="1 2">
    <name type="scientific">Chitinophaga barathri</name>
    <dbReference type="NCBI Taxonomy" id="1647451"/>
    <lineage>
        <taxon>Bacteria</taxon>
        <taxon>Pseudomonadati</taxon>
        <taxon>Bacteroidota</taxon>
        <taxon>Chitinophagia</taxon>
        <taxon>Chitinophagales</taxon>
        <taxon>Chitinophagaceae</taxon>
        <taxon>Chitinophaga</taxon>
    </lineage>
</organism>
<dbReference type="InterPro" id="IPR032787">
    <property type="entry name" value="Prok-E2_D"/>
</dbReference>
<reference evidence="2" key="1">
    <citation type="submission" date="2018-11" db="EMBL/GenBank/DDBJ databases">
        <title>Chitinophaga lutea sp.nov., isolate from arsenic contaminated soil.</title>
        <authorList>
            <person name="Zong Y."/>
        </authorList>
    </citation>
    <scope>NUCLEOTIDE SEQUENCE [LARGE SCALE GENOMIC DNA]</scope>
    <source>
        <strain evidence="2">YLT18</strain>
    </source>
</reference>
<dbReference type="RefSeq" id="WP_120514343.1">
    <property type="nucleotide sequence ID" value="NZ_QXZY01000001.1"/>
</dbReference>
<evidence type="ECO:0000313" key="2">
    <source>
        <dbReference type="Proteomes" id="UP000279089"/>
    </source>
</evidence>
<dbReference type="Pfam" id="PF14460">
    <property type="entry name" value="Prok-E2_D"/>
    <property type="match status" value="1"/>
</dbReference>
<dbReference type="OrthoDB" id="1030341at2"/>
<proteinExistence type="predicted"/>
<comment type="caution">
    <text evidence="1">The sequence shown here is derived from an EMBL/GenBank/DDBJ whole genome shotgun (WGS) entry which is preliminary data.</text>
</comment>
<evidence type="ECO:0008006" key="3">
    <source>
        <dbReference type="Google" id="ProtNLM"/>
    </source>
</evidence>
<protein>
    <recommendedName>
        <fullName evidence="3">PRTRC system protein B</fullName>
    </recommendedName>
</protein>
<dbReference type="AlphaFoldDB" id="A0A3N4MGA7"/>
<evidence type="ECO:0000313" key="1">
    <source>
        <dbReference type="EMBL" id="RPD43072.1"/>
    </source>
</evidence>
<keyword evidence="2" id="KW-1185">Reference proteome</keyword>
<dbReference type="Proteomes" id="UP000279089">
    <property type="component" value="Unassembled WGS sequence"/>
</dbReference>
<dbReference type="EMBL" id="RMBX01000001">
    <property type="protein sequence ID" value="RPD43072.1"/>
    <property type="molecule type" value="Genomic_DNA"/>
</dbReference>
<sequence length="227" mass="25216">MKNFIYALRNIYQPSTAIIIREGTEDFYVEQMQFNAAGRLCKPRPMPLDQLAELGARLVAQGRKSTAYLPATLIPLSVLHIGEGSAIWYTPAAIRPLHFIDGLNIESRNYPVPALLWSASGNRLRIFALTGQEPPDLDTQLYHAPFLNVSDEGNVCMGNAGIDLEACANLQKTMDAWERHFFGSLFSHSNRKAGPDPTTIWQSIAADATSFPPAKLQLTRFTLNQLL</sequence>